<dbReference type="EMBL" id="CAJMWT010010363">
    <property type="protein sequence ID" value="CAE6541859.1"/>
    <property type="molecule type" value="Genomic_DNA"/>
</dbReference>
<organism evidence="2 3">
    <name type="scientific">Rhizoctonia solani</name>
    <dbReference type="NCBI Taxonomy" id="456999"/>
    <lineage>
        <taxon>Eukaryota</taxon>
        <taxon>Fungi</taxon>
        <taxon>Dikarya</taxon>
        <taxon>Basidiomycota</taxon>
        <taxon>Agaricomycotina</taxon>
        <taxon>Agaricomycetes</taxon>
        <taxon>Cantharellales</taxon>
        <taxon>Ceratobasidiaceae</taxon>
        <taxon>Rhizoctonia</taxon>
    </lineage>
</organism>
<dbReference type="AlphaFoldDB" id="A0A8H3DW26"/>
<accession>A0A8H3DW26</accession>
<feature type="region of interest" description="Disordered" evidence="1">
    <location>
        <begin position="195"/>
        <end position="255"/>
    </location>
</feature>
<evidence type="ECO:0000256" key="1">
    <source>
        <dbReference type="SAM" id="MobiDB-lite"/>
    </source>
</evidence>
<reference evidence="2" key="1">
    <citation type="submission" date="2021-01" db="EMBL/GenBank/DDBJ databases">
        <authorList>
            <person name="Kaushik A."/>
        </authorList>
    </citation>
    <scope>NUCLEOTIDE SEQUENCE</scope>
    <source>
        <strain evidence="2">AG2-2IIIB</strain>
    </source>
</reference>
<sequence length="391" mass="43338">MISQTSATNNSHESVTLVPPELPPLLASLFNLKPILGNPSHEEVRLVHEAVRALNNFPQSKHAFYIYSLTYLALSTASELRNTDLSIELSQHLFDIQMVCHRQKYPIVASALLNDVIYDPPTLPAYIPIELKPVTGPPSNEEVTSVHTALRISESFVNVPSIFDPDIHVELSQHLFDIQLARHIQRSITRRLAPAPSVSINQSVSHEDSTETGATNAPGTHTSPIATSGQAIESSGTQHPPHEITSHPNPTETNELCGTVDLMIQIRDKLEKMTRVLIGSQNSLARGYNSGTISYYSGTISHNIGAHSLINDYGEVPETYNLPTFTLVSNGMYNYAKFPIDDLTENVVARYLRFYSIGEEMIEESEEGLKIKSDMLGDAKNILSKRLFLKR</sequence>
<feature type="compositionally biased region" description="Polar residues" evidence="1">
    <location>
        <begin position="246"/>
        <end position="255"/>
    </location>
</feature>
<evidence type="ECO:0000313" key="2">
    <source>
        <dbReference type="EMBL" id="CAE6541859.1"/>
    </source>
</evidence>
<name>A0A8H3DW26_9AGAM</name>
<protein>
    <submittedName>
        <fullName evidence="2">Uncharacterized protein</fullName>
    </submittedName>
</protein>
<gene>
    <name evidence="2" type="ORF">RDB_LOCUS199203</name>
</gene>
<dbReference type="Proteomes" id="UP000663843">
    <property type="component" value="Unassembled WGS sequence"/>
</dbReference>
<comment type="caution">
    <text evidence="2">The sequence shown here is derived from an EMBL/GenBank/DDBJ whole genome shotgun (WGS) entry which is preliminary data.</text>
</comment>
<evidence type="ECO:0000313" key="3">
    <source>
        <dbReference type="Proteomes" id="UP000663843"/>
    </source>
</evidence>
<feature type="compositionally biased region" description="Polar residues" evidence="1">
    <location>
        <begin position="211"/>
        <end position="238"/>
    </location>
</feature>
<proteinExistence type="predicted"/>